<name>A0A6J6RLE6_9ZZZZ</name>
<dbReference type="AlphaFoldDB" id="A0A6J6RLE6"/>
<feature type="domain" description="Exonuclease VII large subunit C-terminal" evidence="1">
    <location>
        <begin position="2"/>
        <end position="123"/>
    </location>
</feature>
<protein>
    <submittedName>
        <fullName evidence="2">Unannotated protein</fullName>
    </submittedName>
</protein>
<sequence length="130" mass="14719">MIEALRNRARRKVSTMIELEQSRIINFRDRPVMKDPHVIITSRAETITAFRQRSHRSFASHVKLAKEELVQIKARVRALSPQATLDRGYSVVQLANGDIARDAKALKTGDVLRLRLAKGETNATVNAMKE</sequence>
<evidence type="ECO:0000313" key="3">
    <source>
        <dbReference type="EMBL" id="CAB4838621.1"/>
    </source>
</evidence>
<dbReference type="GO" id="GO:0006308">
    <property type="term" value="P:DNA catabolic process"/>
    <property type="evidence" value="ECO:0007669"/>
    <property type="project" value="InterPro"/>
</dbReference>
<dbReference type="EMBL" id="CAFARE010000023">
    <property type="protein sequence ID" value="CAB4838621.1"/>
    <property type="molecule type" value="Genomic_DNA"/>
</dbReference>
<dbReference type="GO" id="GO:0009318">
    <property type="term" value="C:exodeoxyribonuclease VII complex"/>
    <property type="evidence" value="ECO:0007669"/>
    <property type="project" value="InterPro"/>
</dbReference>
<accession>A0A6J6RLE6</accession>
<dbReference type="InterPro" id="IPR003753">
    <property type="entry name" value="Exonuc_VII_L"/>
</dbReference>
<dbReference type="PANTHER" id="PTHR30008:SF0">
    <property type="entry name" value="EXODEOXYRIBONUCLEASE 7 LARGE SUBUNIT"/>
    <property type="match status" value="1"/>
</dbReference>
<gene>
    <name evidence="2" type="ORF">UFOPK2662_00846</name>
    <name evidence="3" type="ORF">UFOPK3232_00755</name>
</gene>
<dbReference type="GO" id="GO:0008855">
    <property type="term" value="F:exodeoxyribonuclease VII activity"/>
    <property type="evidence" value="ECO:0007669"/>
    <property type="project" value="InterPro"/>
</dbReference>
<evidence type="ECO:0000313" key="2">
    <source>
        <dbReference type="EMBL" id="CAB4722795.1"/>
    </source>
</evidence>
<dbReference type="InterPro" id="IPR020579">
    <property type="entry name" value="Exonuc_VII_lsu_C"/>
</dbReference>
<evidence type="ECO:0000259" key="1">
    <source>
        <dbReference type="Pfam" id="PF02601"/>
    </source>
</evidence>
<dbReference type="PANTHER" id="PTHR30008">
    <property type="entry name" value="EXODEOXYRIBONUCLEASE 7 LARGE SUBUNIT"/>
    <property type="match status" value="1"/>
</dbReference>
<dbReference type="Pfam" id="PF02601">
    <property type="entry name" value="Exonuc_VII_L"/>
    <property type="match status" value="1"/>
</dbReference>
<organism evidence="2">
    <name type="scientific">freshwater metagenome</name>
    <dbReference type="NCBI Taxonomy" id="449393"/>
    <lineage>
        <taxon>unclassified sequences</taxon>
        <taxon>metagenomes</taxon>
        <taxon>ecological metagenomes</taxon>
    </lineage>
</organism>
<proteinExistence type="predicted"/>
<dbReference type="EMBL" id="CAEZYI010000046">
    <property type="protein sequence ID" value="CAB4722795.1"/>
    <property type="molecule type" value="Genomic_DNA"/>
</dbReference>
<reference evidence="2" key="1">
    <citation type="submission" date="2020-05" db="EMBL/GenBank/DDBJ databases">
        <authorList>
            <person name="Chiriac C."/>
            <person name="Salcher M."/>
            <person name="Ghai R."/>
            <person name="Kavagutti S V."/>
        </authorList>
    </citation>
    <scope>NUCLEOTIDE SEQUENCE</scope>
</reference>